<dbReference type="AlphaFoldDB" id="A0A7J7CQF5"/>
<protein>
    <recommendedName>
        <fullName evidence="5">Protein Lines C-terminal domain-containing protein</fullName>
    </recommendedName>
</protein>
<organism evidence="3 4">
    <name type="scientific">Tripterygium wilfordii</name>
    <name type="common">Thunder God vine</name>
    <dbReference type="NCBI Taxonomy" id="458696"/>
    <lineage>
        <taxon>Eukaryota</taxon>
        <taxon>Viridiplantae</taxon>
        <taxon>Streptophyta</taxon>
        <taxon>Embryophyta</taxon>
        <taxon>Tracheophyta</taxon>
        <taxon>Spermatophyta</taxon>
        <taxon>Magnoliopsida</taxon>
        <taxon>eudicotyledons</taxon>
        <taxon>Gunneridae</taxon>
        <taxon>Pentapetalae</taxon>
        <taxon>rosids</taxon>
        <taxon>fabids</taxon>
        <taxon>Celastrales</taxon>
        <taxon>Celastraceae</taxon>
        <taxon>Tripterygium</taxon>
    </lineage>
</organism>
<dbReference type="FunCoup" id="A0A7J7CQF5">
    <property type="interactions" value="1339"/>
</dbReference>
<accession>A0A7J7CQF5</accession>
<evidence type="ECO:0000313" key="3">
    <source>
        <dbReference type="EMBL" id="KAF5736106.1"/>
    </source>
</evidence>
<dbReference type="InParanoid" id="A0A7J7CQF5"/>
<dbReference type="Proteomes" id="UP000593562">
    <property type="component" value="Unassembled WGS sequence"/>
</dbReference>
<sequence>MSAGDESSCDYSRLYLLIHETLLPHIEFEMIVLTKEKEKDLLIALSQVFRKIQMWTCELDENSDEDVAEKATCEKRCLELQSYGHPYLTYILADLVTVLKIDCQYVQHLAGNVLVIIAEFLAASGRKWNIFIQLLCICLELAIANISISFAPSTAGADVSYFDSSSFFAVVSLKLKNATWTTVAGIIRVLRSILKNIKQDCENQLVEIYVHSISSCILNLPWDSLDGNILGQKDDAPRRGIESFLINNVDENEPRVIFLGNLIQLLCSLVEQIIFMQVKGGSLECSVLRIIVNLIPKLLSWCLGKQGDCVNMPVSEYFRHKLLMLMIRLSFQNCLEYSIFVSWLQLLHQFYPEFLLKPIAESESVPKDSLEGSPFLSGISDGELYGMHSCHLQRQAIFLFLRCSISLINQKGETDKHSEYATPNSCLTFGSSSDLDSCSRKKGLSELHKWLQKQLPNDMIVDYRRYWGTCINFSTAFLQLFMHEDDLLFKVLFELLSVPLSTEEKFHEENWACQDVKENIVFHVSNIFNPVHIFHLFLAELHYDHEVLLDYLISKDTGVSCAEYLLRCLRIICNSWHLFVEFSVNEQTISQTSCKKRKTIFDADSQPRLSSASVMDVLPSREKERRKGDEIGCKHYKTSGQPFKEGKDCLLSLKKSVENLHGKNLFPYNPEVLLKRLTRFQELCFIQWNYDQARTARTS</sequence>
<proteinExistence type="predicted"/>
<dbReference type="Pfam" id="PF14694">
    <property type="entry name" value="LINES_N"/>
    <property type="match status" value="1"/>
</dbReference>
<evidence type="ECO:0008006" key="5">
    <source>
        <dbReference type="Google" id="ProtNLM"/>
    </source>
</evidence>
<gene>
    <name evidence="3" type="ORF">HS088_TW14G00240</name>
</gene>
<comment type="caution">
    <text evidence="3">The sequence shown here is derived from an EMBL/GenBank/DDBJ whole genome shotgun (WGS) entry which is preliminary data.</text>
</comment>
<dbReference type="PANTHER" id="PTHR16057:SF1">
    <property type="entry name" value="PROTEIN LINES HOMOLOG 1"/>
    <property type="match status" value="1"/>
</dbReference>
<reference evidence="3 4" key="1">
    <citation type="journal article" date="2020" name="Nat. Commun.">
        <title>Genome of Tripterygium wilfordii and identification of cytochrome P450 involved in triptolide biosynthesis.</title>
        <authorList>
            <person name="Tu L."/>
            <person name="Su P."/>
            <person name="Zhang Z."/>
            <person name="Gao L."/>
            <person name="Wang J."/>
            <person name="Hu T."/>
            <person name="Zhou J."/>
            <person name="Zhang Y."/>
            <person name="Zhao Y."/>
            <person name="Liu Y."/>
            <person name="Song Y."/>
            <person name="Tong Y."/>
            <person name="Lu Y."/>
            <person name="Yang J."/>
            <person name="Xu C."/>
            <person name="Jia M."/>
            <person name="Peters R.J."/>
            <person name="Huang L."/>
            <person name="Gao W."/>
        </authorList>
    </citation>
    <scope>NUCLEOTIDE SEQUENCE [LARGE SCALE GENOMIC DNA]</scope>
    <source>
        <strain evidence="4">cv. XIE 37</strain>
        <tissue evidence="3">Leaf</tissue>
    </source>
</reference>
<dbReference type="InterPro" id="IPR032794">
    <property type="entry name" value="LINES_N"/>
</dbReference>
<feature type="domain" description="Protein Lines C-terminal" evidence="2">
    <location>
        <begin position="648"/>
        <end position="682"/>
    </location>
</feature>
<dbReference type="InterPro" id="IPR029415">
    <property type="entry name" value="Lines_C"/>
</dbReference>
<dbReference type="EMBL" id="JAAARO010000014">
    <property type="protein sequence ID" value="KAF5736106.1"/>
    <property type="molecule type" value="Genomic_DNA"/>
</dbReference>
<evidence type="ECO:0000313" key="4">
    <source>
        <dbReference type="Proteomes" id="UP000593562"/>
    </source>
</evidence>
<evidence type="ECO:0000259" key="2">
    <source>
        <dbReference type="Pfam" id="PF14695"/>
    </source>
</evidence>
<dbReference type="PANTHER" id="PTHR16057">
    <property type="entry name" value="WINS1, 2 PROTEIN"/>
    <property type="match status" value="1"/>
</dbReference>
<evidence type="ECO:0000259" key="1">
    <source>
        <dbReference type="Pfam" id="PF14694"/>
    </source>
</evidence>
<feature type="domain" description="Protein Lines N-terminal" evidence="1">
    <location>
        <begin position="442"/>
        <end position="581"/>
    </location>
</feature>
<keyword evidence="4" id="KW-1185">Reference proteome</keyword>
<dbReference type="Pfam" id="PF14695">
    <property type="entry name" value="LINES_C"/>
    <property type="match status" value="1"/>
</dbReference>
<dbReference type="InterPro" id="IPR024875">
    <property type="entry name" value="Protein_Lines"/>
</dbReference>
<name>A0A7J7CQF5_TRIWF</name>
<dbReference type="OrthoDB" id="8251209at2759"/>